<dbReference type="STRING" id="882083.SacmaDRAFT_4217"/>
<dbReference type="RefSeq" id="WP_009155788.1">
    <property type="nucleotide sequence ID" value="NZ_CM001439.1"/>
</dbReference>
<dbReference type="EMBL" id="CM001439">
    <property type="protein sequence ID" value="EHR52410.1"/>
    <property type="molecule type" value="Genomic_DNA"/>
</dbReference>
<reference evidence="1 2" key="1">
    <citation type="journal article" date="2012" name="Stand. Genomic Sci.">
        <title>Genome sequence of the ocean sediment bacterium Saccharomonospora marina type strain (XMU15(T)).</title>
        <authorList>
            <person name="Klenk H.P."/>
            <person name="Lu M."/>
            <person name="Lucas S."/>
            <person name="Lapidus A."/>
            <person name="Copeland A."/>
            <person name="Pitluck S."/>
            <person name="Goodwin L.A."/>
            <person name="Han C."/>
            <person name="Tapia R."/>
            <person name="Brambilla E.M."/>
            <person name="Potter G."/>
            <person name="Land M."/>
            <person name="Ivanova N."/>
            <person name="Rohde M."/>
            <person name="Goker M."/>
            <person name="Detter J.C."/>
            <person name="Li W.J."/>
            <person name="Kyrpides N.C."/>
            <person name="Woyke T."/>
        </authorList>
    </citation>
    <scope>NUCLEOTIDE SEQUENCE [LARGE SCALE GENOMIC DNA]</scope>
    <source>
        <strain evidence="1 2">XMU15</strain>
    </source>
</reference>
<name>H5X6Y0_9PSEU</name>
<keyword evidence="2" id="KW-1185">Reference proteome</keyword>
<dbReference type="Proteomes" id="UP000004926">
    <property type="component" value="Chromosome"/>
</dbReference>
<gene>
    <name evidence="1" type="ORF">SacmaDRAFT_4217</name>
</gene>
<protein>
    <submittedName>
        <fullName evidence="1">Uncharacterized protein</fullName>
    </submittedName>
</protein>
<proteinExistence type="predicted"/>
<dbReference type="HOGENOM" id="CLU_1757502_0_0_11"/>
<sequence length="148" mass="14754">MPKAAPDLLAIASALLPGVRLDDAFTFFDDAECALFAGKSLLDALDHLRPADPLVAAPALVGRHGMGVLVRLTAVGPVHLLTSADSGVPCLRRLILAVTASPPRPNGFIASSVGTYSDMSGGANGVDHTVVGGVVAGAGAIVPTPGPA</sequence>
<accession>H5X6Y0</accession>
<evidence type="ECO:0000313" key="2">
    <source>
        <dbReference type="Proteomes" id="UP000004926"/>
    </source>
</evidence>
<organism evidence="1 2">
    <name type="scientific">Saccharomonospora marina XMU15</name>
    <dbReference type="NCBI Taxonomy" id="882083"/>
    <lineage>
        <taxon>Bacteria</taxon>
        <taxon>Bacillati</taxon>
        <taxon>Actinomycetota</taxon>
        <taxon>Actinomycetes</taxon>
        <taxon>Pseudonocardiales</taxon>
        <taxon>Pseudonocardiaceae</taxon>
        <taxon>Saccharomonospora</taxon>
    </lineage>
</organism>
<evidence type="ECO:0000313" key="1">
    <source>
        <dbReference type="EMBL" id="EHR52410.1"/>
    </source>
</evidence>
<dbReference type="AlphaFoldDB" id="H5X6Y0"/>